<keyword evidence="3 13" id="KW-0378">Hydrolase</keyword>
<keyword evidence="2" id="KW-0547">Nucleotide-binding</keyword>
<reference evidence="13" key="1">
    <citation type="journal article" date="2022" name="New Phytol.">
        <title>Evolutionary transition to the ectomycorrhizal habit in the genomes of a hyperdiverse lineage of mushroom-forming fungi.</title>
        <authorList>
            <person name="Looney B."/>
            <person name="Miyauchi S."/>
            <person name="Morin E."/>
            <person name="Drula E."/>
            <person name="Courty P.E."/>
            <person name="Kohler A."/>
            <person name="Kuo A."/>
            <person name="LaButti K."/>
            <person name="Pangilinan J."/>
            <person name="Lipzen A."/>
            <person name="Riley R."/>
            <person name="Andreopoulos W."/>
            <person name="He G."/>
            <person name="Johnson J."/>
            <person name="Nolan M."/>
            <person name="Tritt A."/>
            <person name="Barry K.W."/>
            <person name="Grigoriev I.V."/>
            <person name="Nagy L.G."/>
            <person name="Hibbett D."/>
            <person name="Henrissat B."/>
            <person name="Matheny P.B."/>
            <person name="Labbe J."/>
            <person name="Martin F.M."/>
        </authorList>
    </citation>
    <scope>NUCLEOTIDE SEQUENCE</scope>
    <source>
        <strain evidence="13">BPL690</strain>
    </source>
</reference>
<dbReference type="Gene3D" id="1.10.3380.10">
    <property type="entry name" value="Sec63 N-terminal domain-like domain"/>
    <property type="match status" value="1"/>
</dbReference>
<comment type="catalytic activity">
    <reaction evidence="8">
        <text>Couples ATP hydrolysis with the unwinding of duplex DNA by translocating in the 3'-5' direction.</text>
        <dbReference type="EC" id="5.6.2.4"/>
    </reaction>
</comment>
<proteinExistence type="inferred from homology"/>
<comment type="caution">
    <text evidence="13">The sequence shown here is derived from an EMBL/GenBank/DDBJ whole genome shotgun (WGS) entry which is preliminary data.</text>
</comment>
<evidence type="ECO:0000313" key="13">
    <source>
        <dbReference type="EMBL" id="KAI0306724.1"/>
    </source>
</evidence>
<dbReference type="FunFam" id="1.10.10.10:FF:000012">
    <property type="entry name" value="U5 small nuclear ribonucleoprotein helicase"/>
    <property type="match status" value="1"/>
</dbReference>
<dbReference type="InterPro" id="IPR057842">
    <property type="entry name" value="WH_MER3"/>
</dbReference>
<dbReference type="PROSITE" id="PS51194">
    <property type="entry name" value="HELICASE_CTER"/>
    <property type="match status" value="1"/>
</dbReference>
<evidence type="ECO:0000313" key="14">
    <source>
        <dbReference type="Proteomes" id="UP001203297"/>
    </source>
</evidence>
<dbReference type="InterPro" id="IPR052247">
    <property type="entry name" value="Meiotic_Crossover_Helicase"/>
</dbReference>
<feature type="domain" description="Helicase ATP-binding" evidence="11">
    <location>
        <begin position="51"/>
        <end position="229"/>
    </location>
</feature>
<dbReference type="Gene3D" id="3.40.50.300">
    <property type="entry name" value="P-loop containing nucleotide triphosphate hydrolases"/>
    <property type="match status" value="2"/>
</dbReference>
<dbReference type="GO" id="GO:0005524">
    <property type="term" value="F:ATP binding"/>
    <property type="evidence" value="ECO:0007669"/>
    <property type="project" value="UniProtKB-KW"/>
</dbReference>
<evidence type="ECO:0000256" key="8">
    <source>
        <dbReference type="ARBA" id="ARBA00034617"/>
    </source>
</evidence>
<dbReference type="GO" id="GO:0003676">
    <property type="term" value="F:nucleic acid binding"/>
    <property type="evidence" value="ECO:0007669"/>
    <property type="project" value="InterPro"/>
</dbReference>
<dbReference type="PROSITE" id="PS51192">
    <property type="entry name" value="HELICASE_ATP_BIND_1"/>
    <property type="match status" value="1"/>
</dbReference>
<dbReference type="EMBL" id="WTXG01000003">
    <property type="protein sequence ID" value="KAI0306724.1"/>
    <property type="molecule type" value="Genomic_DNA"/>
</dbReference>
<evidence type="ECO:0000259" key="12">
    <source>
        <dbReference type="PROSITE" id="PS51194"/>
    </source>
</evidence>
<evidence type="ECO:0000256" key="2">
    <source>
        <dbReference type="ARBA" id="ARBA00022741"/>
    </source>
</evidence>
<dbReference type="Pfam" id="PF02889">
    <property type="entry name" value="Sec63"/>
    <property type="match status" value="1"/>
</dbReference>
<dbReference type="Gene3D" id="1.10.10.10">
    <property type="entry name" value="Winged helix-like DNA-binding domain superfamily/Winged helix DNA-binding domain"/>
    <property type="match status" value="1"/>
</dbReference>
<dbReference type="GO" id="GO:0016787">
    <property type="term" value="F:hydrolase activity"/>
    <property type="evidence" value="ECO:0007669"/>
    <property type="project" value="UniProtKB-KW"/>
</dbReference>
<keyword evidence="5" id="KW-0067">ATP-binding</keyword>
<dbReference type="InterPro" id="IPR036390">
    <property type="entry name" value="WH_DNA-bd_sf"/>
</dbReference>
<sequence>LADVYRNMFKFGVFNAMQSSCFDTIMKSGENVVSSDPTPLLPVCNISSQLRSHLLQSLSPLFTAPTGSGKTVLFELSIIHMLVNSSGRGDTEKCVYVAPTKALCAERIRDWTEKFGPVGIRCCELTGDTAQPSGSIWGDLKSANIMLGIEKWDSLTRSWSSHSQPLSKIQLFLIDEVHILNELRGSTLEVVVSRMKARGSAMRFVAVSATVPNIDDVARWIASRYSNGAAATFRQFGEAYRPCQISRFVYGFPRGRNQNDFLFAQSLNYRLFPLLQQHSANKPILIFVSTRKGVLATAEQLMIDYHKAVDNSQTLPWSLPKKLQLYIHDSICVIAELAAAGIGAHHAGLELSDKRSVEELFMNRVLRVVVATSTLAVGVNLPAHIVVIKDVRVFQNGISQEYSDLDIMQMMGRAGRPQFDKEAVAIIMCESGLENKYRALGHGQTILESSLHTNLSEHLNSEVGLGTIKNMATAKEWLRNTFMYRRVVQNPERYMLKEQEWQEGLDGMISKCFNDLKHAELLTDVKGRPGELRSTEFGDIMSKFYIKQATMALIMNLPVKATLREMVRVRLTKLYYHSGHVTGKARNARGFGRVYNTLREHEDIRFKIKRVEKTADKVFLLIQAVLGRIPLHTMEYKSGETNALFDSLIVFRHASRIGRALVEVAIAKRHGAQIKHGLELTRNLSAKVWEDRPSVLCQIETIGEKSMKVLAQHGITDFEKLRGQDPIQIDLLLNKKQASGHKILFAVRELPQYSITIDELSVIHSTSRNPVELELEVQCSVSLAGASSSKSKAHKNRHYHDMTYILTVTSDFEFIDFRRIPTKGLQEPKSFSVIAQLTKPSQSIYVYMSSDTIAGVTTSSQYKPRIDLDSFPVADTRPMTSMEMVLDGLEGNEDFWNVELSDDETPVGDSTQDHSGKSGHLCLVAYLRRLSTNQT</sequence>
<accession>A0AAD4MCS2</accession>
<feature type="domain" description="Helicase C-terminal" evidence="12">
    <location>
        <begin position="266"/>
        <end position="463"/>
    </location>
</feature>
<dbReference type="Pfam" id="PF23445">
    <property type="entry name" value="WHD_SNRNP200"/>
    <property type="match status" value="1"/>
</dbReference>
<dbReference type="InterPro" id="IPR036388">
    <property type="entry name" value="WH-like_DNA-bd_sf"/>
</dbReference>
<dbReference type="SMART" id="SM00490">
    <property type="entry name" value="HELICc"/>
    <property type="match status" value="1"/>
</dbReference>
<dbReference type="AlphaFoldDB" id="A0AAD4MCS2"/>
<evidence type="ECO:0000256" key="5">
    <source>
        <dbReference type="ARBA" id="ARBA00022840"/>
    </source>
</evidence>
<evidence type="ECO:0000259" key="11">
    <source>
        <dbReference type="PROSITE" id="PS51192"/>
    </source>
</evidence>
<dbReference type="SUPFAM" id="SSF52540">
    <property type="entry name" value="P-loop containing nucleoside triphosphate hydrolases"/>
    <property type="match status" value="2"/>
</dbReference>
<dbReference type="InterPro" id="IPR001650">
    <property type="entry name" value="Helicase_C-like"/>
</dbReference>
<dbReference type="PANTHER" id="PTHR47835:SF3">
    <property type="entry name" value="HELICASE FOR MEIOSIS 1"/>
    <property type="match status" value="1"/>
</dbReference>
<dbReference type="EC" id="5.6.2.4" evidence="9"/>
<keyword evidence="6" id="KW-0413">Isomerase</keyword>
<dbReference type="InterPro" id="IPR027417">
    <property type="entry name" value="P-loop_NTPase"/>
</dbReference>
<dbReference type="Proteomes" id="UP001203297">
    <property type="component" value="Unassembled WGS sequence"/>
</dbReference>
<dbReference type="GO" id="GO:0043138">
    <property type="term" value="F:3'-5' DNA helicase activity"/>
    <property type="evidence" value="ECO:0007669"/>
    <property type="project" value="UniProtKB-EC"/>
</dbReference>
<dbReference type="CDD" id="cd18795">
    <property type="entry name" value="SF2_C_Ski2"/>
    <property type="match status" value="1"/>
</dbReference>
<dbReference type="InterPro" id="IPR004179">
    <property type="entry name" value="Sec63-dom"/>
</dbReference>
<evidence type="ECO:0000256" key="9">
    <source>
        <dbReference type="ARBA" id="ARBA00034808"/>
    </source>
</evidence>
<gene>
    <name evidence="13" type="ORF">B0F90DRAFT_1622925</name>
</gene>
<keyword evidence="7" id="KW-0469">Meiosis</keyword>
<organism evidence="13 14">
    <name type="scientific">Multifurca ochricompacta</name>
    <dbReference type="NCBI Taxonomy" id="376703"/>
    <lineage>
        <taxon>Eukaryota</taxon>
        <taxon>Fungi</taxon>
        <taxon>Dikarya</taxon>
        <taxon>Basidiomycota</taxon>
        <taxon>Agaricomycotina</taxon>
        <taxon>Agaricomycetes</taxon>
        <taxon>Russulales</taxon>
        <taxon>Russulaceae</taxon>
        <taxon>Multifurca</taxon>
    </lineage>
</organism>
<keyword evidence="4" id="KW-0347">Helicase</keyword>
<dbReference type="GO" id="GO:0051321">
    <property type="term" value="P:meiotic cell cycle"/>
    <property type="evidence" value="ECO:0007669"/>
    <property type="project" value="UniProtKB-KW"/>
</dbReference>
<keyword evidence="14" id="KW-1185">Reference proteome</keyword>
<dbReference type="Pfam" id="PF00270">
    <property type="entry name" value="DEAD"/>
    <property type="match status" value="1"/>
</dbReference>
<evidence type="ECO:0000256" key="6">
    <source>
        <dbReference type="ARBA" id="ARBA00023235"/>
    </source>
</evidence>
<feature type="non-terminal residue" evidence="13">
    <location>
        <position position="1"/>
    </location>
</feature>
<dbReference type="SUPFAM" id="SSF158702">
    <property type="entry name" value="Sec63 N-terminal domain-like"/>
    <property type="match status" value="1"/>
</dbReference>
<name>A0AAD4MCS2_9AGAM</name>
<evidence type="ECO:0000256" key="4">
    <source>
        <dbReference type="ARBA" id="ARBA00022806"/>
    </source>
</evidence>
<dbReference type="PANTHER" id="PTHR47835">
    <property type="entry name" value="HFM1, ATP DEPENDENT DNA HELICASE HOMOLOG"/>
    <property type="match status" value="1"/>
</dbReference>
<evidence type="ECO:0000256" key="3">
    <source>
        <dbReference type="ARBA" id="ARBA00022801"/>
    </source>
</evidence>
<dbReference type="SMART" id="SM00487">
    <property type="entry name" value="DEXDc"/>
    <property type="match status" value="1"/>
</dbReference>
<dbReference type="SUPFAM" id="SSF46785">
    <property type="entry name" value="Winged helix' DNA-binding domain"/>
    <property type="match status" value="1"/>
</dbReference>
<protein>
    <recommendedName>
        <fullName evidence="9">DNA 3'-5' helicase</fullName>
        <ecNumber evidence="9">5.6.2.4</ecNumber>
    </recommendedName>
</protein>
<comment type="similarity">
    <text evidence="1">Belongs to the helicase family. SKI2 subfamily.</text>
</comment>
<dbReference type="SMART" id="SM00973">
    <property type="entry name" value="Sec63"/>
    <property type="match status" value="1"/>
</dbReference>
<dbReference type="InterPro" id="IPR011545">
    <property type="entry name" value="DEAD/DEAH_box_helicase_dom"/>
</dbReference>
<evidence type="ECO:0000256" key="1">
    <source>
        <dbReference type="ARBA" id="ARBA00010140"/>
    </source>
</evidence>
<dbReference type="InterPro" id="IPR014001">
    <property type="entry name" value="Helicase_ATP-bd"/>
</dbReference>
<evidence type="ECO:0000256" key="10">
    <source>
        <dbReference type="ARBA" id="ARBA00048988"/>
    </source>
</evidence>
<comment type="catalytic activity">
    <reaction evidence="10">
        <text>ATP + H2O = ADP + phosphate + H(+)</text>
        <dbReference type="Rhea" id="RHEA:13065"/>
        <dbReference type="ChEBI" id="CHEBI:15377"/>
        <dbReference type="ChEBI" id="CHEBI:15378"/>
        <dbReference type="ChEBI" id="CHEBI:30616"/>
        <dbReference type="ChEBI" id="CHEBI:43474"/>
        <dbReference type="ChEBI" id="CHEBI:456216"/>
        <dbReference type="EC" id="5.6.2.4"/>
    </reaction>
</comment>
<dbReference type="Pfam" id="PF00271">
    <property type="entry name" value="Helicase_C"/>
    <property type="match status" value="1"/>
</dbReference>
<evidence type="ECO:0000256" key="7">
    <source>
        <dbReference type="ARBA" id="ARBA00023254"/>
    </source>
</evidence>